<dbReference type="InterPro" id="IPR011992">
    <property type="entry name" value="EF-hand-dom_pair"/>
</dbReference>
<proteinExistence type="predicted"/>
<accession>A0ABM3C727</accession>
<comment type="subcellular location">
    <subcellularLocation>
        <location evidence="1">Cell membrane</location>
    </subcellularLocation>
    <subcellularLocation>
        <location evidence="2">Cytoplasm</location>
    </subcellularLocation>
</comment>
<evidence type="ECO:0000256" key="5">
    <source>
        <dbReference type="ARBA" id="ARBA00022490"/>
    </source>
</evidence>
<evidence type="ECO:0000256" key="11">
    <source>
        <dbReference type="ARBA" id="ARBA00023136"/>
    </source>
</evidence>
<evidence type="ECO:0000256" key="1">
    <source>
        <dbReference type="ARBA" id="ARBA00004236"/>
    </source>
</evidence>
<protein>
    <submittedName>
        <fullName evidence="14">Calcineurin B homologous protein 1</fullName>
    </submittedName>
</protein>
<evidence type="ECO:0000256" key="8">
    <source>
        <dbReference type="ARBA" id="ARBA00022723"/>
    </source>
</evidence>
<evidence type="ECO:0000256" key="2">
    <source>
        <dbReference type="ARBA" id="ARBA00004496"/>
    </source>
</evidence>
<evidence type="ECO:0000256" key="12">
    <source>
        <dbReference type="ARBA" id="ARBA00023288"/>
    </source>
</evidence>
<dbReference type="SUPFAM" id="SSF47473">
    <property type="entry name" value="EF-hand"/>
    <property type="match status" value="1"/>
</dbReference>
<keyword evidence="7" id="KW-0519">Myristate</keyword>
<evidence type="ECO:0000313" key="13">
    <source>
        <dbReference type="Proteomes" id="UP001652661"/>
    </source>
</evidence>
<name>A0ABM3C727_DROKI</name>
<keyword evidence="13" id="KW-1185">Reference proteome</keyword>
<evidence type="ECO:0000256" key="7">
    <source>
        <dbReference type="ARBA" id="ARBA00022707"/>
    </source>
</evidence>
<gene>
    <name evidence="14" type="primary">LOC121502641</name>
</gene>
<dbReference type="PANTHER" id="PTHR46002">
    <property type="entry name" value="EG:114D9.1 PROTEIN-RELATED"/>
    <property type="match status" value="1"/>
</dbReference>
<keyword evidence="11" id="KW-0472">Membrane</keyword>
<keyword evidence="3" id="KW-0813">Transport</keyword>
<evidence type="ECO:0000256" key="9">
    <source>
        <dbReference type="ARBA" id="ARBA00022737"/>
    </source>
</evidence>
<keyword evidence="5" id="KW-0963">Cytoplasm</keyword>
<evidence type="ECO:0000313" key="14">
    <source>
        <dbReference type="RefSeq" id="XP_041632275.1"/>
    </source>
</evidence>
<evidence type="ECO:0000256" key="4">
    <source>
        <dbReference type="ARBA" id="ARBA00022475"/>
    </source>
</evidence>
<dbReference type="GeneID" id="121502641"/>
<dbReference type="Proteomes" id="UP001652661">
    <property type="component" value="Chromosome 3L"/>
</dbReference>
<reference evidence="14" key="1">
    <citation type="submission" date="2025-08" db="UniProtKB">
        <authorList>
            <consortium name="RefSeq"/>
        </authorList>
    </citation>
    <scope>IDENTIFICATION</scope>
    <source>
        <strain evidence="14">14028-0561.14</strain>
        <tissue evidence="14">Whole fly</tissue>
    </source>
</reference>
<evidence type="ECO:0000256" key="3">
    <source>
        <dbReference type="ARBA" id="ARBA00022448"/>
    </source>
</evidence>
<sequence>MGLVPSRPFLSHEELFRFRLSSGLSTKQLNSLYTRFCELDRFEDGYLTPSDLLRIPQLALNPMYRQVVDCFFDNPGQDARLGFDKFVEIFAIILRPESGPFGGAKPGRSEKLRFLTQMFDSSHSGCIKRLDFRRTMSYLFKQQGLEDEVAVELMMLEHQAFGSNTRDRISYEEFEQRLLAADIDLTSDKWSWKYYKDECKNEEEIEDIPLGSRDSIMKKLSTTISNYFLSIRDIFYQ</sequence>
<dbReference type="Gene3D" id="1.10.238.10">
    <property type="entry name" value="EF-hand"/>
    <property type="match status" value="1"/>
</dbReference>
<organism evidence="13 14">
    <name type="scientific">Drosophila kikkawai</name>
    <name type="common">Fruit fly</name>
    <dbReference type="NCBI Taxonomy" id="30033"/>
    <lineage>
        <taxon>Eukaryota</taxon>
        <taxon>Metazoa</taxon>
        <taxon>Ecdysozoa</taxon>
        <taxon>Arthropoda</taxon>
        <taxon>Hexapoda</taxon>
        <taxon>Insecta</taxon>
        <taxon>Pterygota</taxon>
        <taxon>Neoptera</taxon>
        <taxon>Endopterygota</taxon>
        <taxon>Diptera</taxon>
        <taxon>Brachycera</taxon>
        <taxon>Muscomorpha</taxon>
        <taxon>Ephydroidea</taxon>
        <taxon>Drosophilidae</taxon>
        <taxon>Drosophila</taxon>
        <taxon>Sophophora</taxon>
    </lineage>
</organism>
<keyword evidence="8" id="KW-0479">Metal-binding</keyword>
<keyword evidence="4" id="KW-1003">Cell membrane</keyword>
<keyword evidence="10" id="KW-0106">Calcium</keyword>
<keyword evidence="9" id="KW-0677">Repeat</keyword>
<keyword evidence="6" id="KW-0597">Phosphoprotein</keyword>
<evidence type="ECO:0000256" key="6">
    <source>
        <dbReference type="ARBA" id="ARBA00022553"/>
    </source>
</evidence>
<evidence type="ECO:0000256" key="10">
    <source>
        <dbReference type="ARBA" id="ARBA00022837"/>
    </source>
</evidence>
<dbReference type="InterPro" id="IPR051875">
    <property type="entry name" value="Calcineurin_B_homologous"/>
</dbReference>
<dbReference type="RefSeq" id="XP_041632275.1">
    <property type="nucleotide sequence ID" value="XM_041776341.2"/>
</dbReference>
<keyword evidence="12" id="KW-0449">Lipoprotein</keyword>